<evidence type="ECO:0000256" key="3">
    <source>
        <dbReference type="RuleBase" id="RU003476"/>
    </source>
</evidence>
<dbReference type="Proteomes" id="UP000076501">
    <property type="component" value="Unassembled WGS sequence"/>
</dbReference>
<feature type="domain" description="Nudix hydrolase" evidence="4">
    <location>
        <begin position="4"/>
        <end position="136"/>
    </location>
</feature>
<dbReference type="InterPro" id="IPR000086">
    <property type="entry name" value="NUDIX_hydrolase_dom"/>
</dbReference>
<comment type="caution">
    <text evidence="5">The sequence shown here is derived from an EMBL/GenBank/DDBJ whole genome shotgun (WGS) entry which is preliminary data.</text>
</comment>
<dbReference type="RefSeq" id="WP_063223477.1">
    <property type="nucleotide sequence ID" value="NZ_JAEHBS010000006.1"/>
</dbReference>
<dbReference type="PROSITE" id="PS51462">
    <property type="entry name" value="NUDIX"/>
    <property type="match status" value="1"/>
</dbReference>
<dbReference type="GO" id="GO:0016787">
    <property type="term" value="F:hydrolase activity"/>
    <property type="evidence" value="ECO:0007669"/>
    <property type="project" value="UniProtKB-KW"/>
</dbReference>
<protein>
    <submittedName>
        <fullName evidence="5">MutT/nudix family protein</fullName>
    </submittedName>
</protein>
<sequence length="148" mass="17328">MKSKFHHIVRAVVIKDEKVLVAEYIGHHYLLPGGHVEVGESAENALIRELREELGVNCSIKQFLGVIENQWQDREVLHHEINHIFEIDSQELHIDFVPKSKESHLAFHWIDYNQEALHTYKIMPAPSVKELLERKLSDELLNCWISNF</sequence>
<comment type="cofactor">
    <cofactor evidence="1">
        <name>Mg(2+)</name>
        <dbReference type="ChEBI" id="CHEBI:18420"/>
    </cofactor>
</comment>
<dbReference type="SUPFAM" id="SSF55811">
    <property type="entry name" value="Nudix"/>
    <property type="match status" value="1"/>
</dbReference>
<evidence type="ECO:0000256" key="2">
    <source>
        <dbReference type="ARBA" id="ARBA00022801"/>
    </source>
</evidence>
<dbReference type="Pfam" id="PF00293">
    <property type="entry name" value="NUDIX"/>
    <property type="match status" value="1"/>
</dbReference>
<dbReference type="InterPro" id="IPR015797">
    <property type="entry name" value="NUDIX_hydrolase-like_dom_sf"/>
</dbReference>
<gene>
    <name evidence="5" type="ORF">B4082_3500</name>
</gene>
<evidence type="ECO:0000256" key="1">
    <source>
        <dbReference type="ARBA" id="ARBA00001946"/>
    </source>
</evidence>
<dbReference type="PANTHER" id="PTHR43046:SF14">
    <property type="entry name" value="MUTT_NUDIX FAMILY PROTEIN"/>
    <property type="match status" value="1"/>
</dbReference>
<proteinExistence type="inferred from homology"/>
<dbReference type="PATRIC" id="fig|1396.539.peg.2622"/>
<dbReference type="InterPro" id="IPR020084">
    <property type="entry name" value="NUDIX_hydrolase_CS"/>
</dbReference>
<evidence type="ECO:0000313" key="5">
    <source>
        <dbReference type="EMBL" id="KZD32276.1"/>
    </source>
</evidence>
<dbReference type="PANTHER" id="PTHR43046">
    <property type="entry name" value="GDP-MANNOSE MANNOSYL HYDROLASE"/>
    <property type="match status" value="1"/>
</dbReference>
<organism evidence="5 6">
    <name type="scientific">Bacillus cereus</name>
    <dbReference type="NCBI Taxonomy" id="1396"/>
    <lineage>
        <taxon>Bacteria</taxon>
        <taxon>Bacillati</taxon>
        <taxon>Bacillota</taxon>
        <taxon>Bacilli</taxon>
        <taxon>Bacillales</taxon>
        <taxon>Bacillaceae</taxon>
        <taxon>Bacillus</taxon>
        <taxon>Bacillus cereus group</taxon>
    </lineage>
</organism>
<dbReference type="PRINTS" id="PR00502">
    <property type="entry name" value="NUDIXFAMILY"/>
</dbReference>
<dbReference type="AlphaFoldDB" id="A0A161R1U3"/>
<dbReference type="InterPro" id="IPR020476">
    <property type="entry name" value="Nudix_hydrolase"/>
</dbReference>
<comment type="similarity">
    <text evidence="3">Belongs to the Nudix hydrolase family.</text>
</comment>
<keyword evidence="2 3" id="KW-0378">Hydrolase</keyword>
<name>A0A161R1U3_BACCE</name>
<accession>A0A161R1U3</accession>
<dbReference type="Gene3D" id="3.90.79.10">
    <property type="entry name" value="Nucleoside Triphosphate Pyrophosphohydrolase"/>
    <property type="match status" value="1"/>
</dbReference>
<evidence type="ECO:0000259" key="4">
    <source>
        <dbReference type="PROSITE" id="PS51462"/>
    </source>
</evidence>
<evidence type="ECO:0000313" key="6">
    <source>
        <dbReference type="Proteomes" id="UP000076501"/>
    </source>
</evidence>
<dbReference type="EMBL" id="LJKA01000051">
    <property type="protein sequence ID" value="KZD32276.1"/>
    <property type="molecule type" value="Genomic_DNA"/>
</dbReference>
<dbReference type="PROSITE" id="PS00893">
    <property type="entry name" value="NUDIX_BOX"/>
    <property type="match status" value="1"/>
</dbReference>
<reference evidence="5 6" key="1">
    <citation type="submission" date="2015-09" db="EMBL/GenBank/DDBJ databases">
        <title>Bacillus cereus food isolates.</title>
        <authorList>
            <person name="Boekhorst J."/>
        </authorList>
    </citation>
    <scope>NUCLEOTIDE SEQUENCE [LARGE SCALE GENOMIC DNA]</scope>
    <source>
        <strain evidence="5 6">B4082</strain>
    </source>
</reference>